<dbReference type="GO" id="GO:0016052">
    <property type="term" value="P:carbohydrate catabolic process"/>
    <property type="evidence" value="ECO:0007669"/>
    <property type="project" value="InterPro"/>
</dbReference>
<name>A0A4R4E2G2_9BACT</name>
<dbReference type="GO" id="GO:0030246">
    <property type="term" value="F:carbohydrate binding"/>
    <property type="evidence" value="ECO:0007669"/>
    <property type="project" value="InterPro"/>
</dbReference>
<evidence type="ECO:0000259" key="3">
    <source>
        <dbReference type="Pfam" id="PF19313"/>
    </source>
</evidence>
<evidence type="ECO:0000313" key="4">
    <source>
        <dbReference type="EMBL" id="TCZ70583.1"/>
    </source>
</evidence>
<dbReference type="Proteomes" id="UP000295164">
    <property type="component" value="Unassembled WGS sequence"/>
</dbReference>
<protein>
    <submittedName>
        <fullName evidence="4">Uncharacterized protein</fullName>
    </submittedName>
</protein>
<feature type="domain" description="DUF5916" evidence="3">
    <location>
        <begin position="234"/>
        <end position="833"/>
    </location>
</feature>
<organism evidence="4 5">
    <name type="scientific">Flaviaesturariibacter aridisoli</name>
    <dbReference type="NCBI Taxonomy" id="2545761"/>
    <lineage>
        <taxon>Bacteria</taxon>
        <taxon>Pseudomonadati</taxon>
        <taxon>Bacteroidota</taxon>
        <taxon>Chitinophagia</taxon>
        <taxon>Chitinophagales</taxon>
        <taxon>Chitinophagaceae</taxon>
        <taxon>Flaviaestuariibacter</taxon>
    </lineage>
</organism>
<proteinExistence type="predicted"/>
<dbReference type="GO" id="GO:0004553">
    <property type="term" value="F:hydrolase activity, hydrolyzing O-glycosyl compounds"/>
    <property type="evidence" value="ECO:0007669"/>
    <property type="project" value="InterPro"/>
</dbReference>
<gene>
    <name evidence="4" type="ORF">E0486_10615</name>
</gene>
<reference evidence="4 5" key="1">
    <citation type="submission" date="2019-03" db="EMBL/GenBank/DDBJ databases">
        <authorList>
            <person name="Kim M.K.M."/>
        </authorList>
    </citation>
    <scope>NUCLEOTIDE SEQUENCE [LARGE SCALE GENOMIC DNA]</scope>
    <source>
        <strain evidence="4 5">17J68-15</strain>
    </source>
</reference>
<dbReference type="AlphaFoldDB" id="A0A4R4E2G2"/>
<evidence type="ECO:0000313" key="5">
    <source>
        <dbReference type="Proteomes" id="UP000295164"/>
    </source>
</evidence>
<dbReference type="SUPFAM" id="SSF49344">
    <property type="entry name" value="CBD9-like"/>
    <property type="match status" value="1"/>
</dbReference>
<dbReference type="RefSeq" id="WP_131852152.1">
    <property type="nucleotide sequence ID" value="NZ_SKFH01000015.1"/>
</dbReference>
<accession>A0A4R4E2G2</accession>
<dbReference type="EMBL" id="SKFH01000015">
    <property type="protein sequence ID" value="TCZ70583.1"/>
    <property type="molecule type" value="Genomic_DNA"/>
</dbReference>
<dbReference type="Gene3D" id="2.60.40.1190">
    <property type="match status" value="1"/>
</dbReference>
<dbReference type="OrthoDB" id="9786766at2"/>
<dbReference type="InterPro" id="IPR010502">
    <property type="entry name" value="Carb-bd_dom_fam9"/>
</dbReference>
<keyword evidence="1" id="KW-0732">Signal</keyword>
<comment type="caution">
    <text evidence="4">The sequence shown here is derived from an EMBL/GenBank/DDBJ whole genome shotgun (WGS) entry which is preliminary data.</text>
</comment>
<dbReference type="InterPro" id="IPR045670">
    <property type="entry name" value="DUF5916"/>
</dbReference>
<feature type="chain" id="PRO_5020533806" evidence="1">
    <location>
        <begin position="18"/>
        <end position="834"/>
    </location>
</feature>
<evidence type="ECO:0000256" key="1">
    <source>
        <dbReference type="SAM" id="SignalP"/>
    </source>
</evidence>
<sequence length="834" mass="95479">MLRRLFFLLIPTLLLLAASAQKRSLSAVRTTVAPKIDGNLDEAAWQAADTATGFVQNYPNFGKPSRYRSQVRLLYDDAALYVAAYLYDNPALVRRQLTARDGESRQDVDYFSIFLDTYNDQQNGFQFLVTSANVQTDARLSAGGNSGFGDFGDKSWDAVWQSATSLKADGWVVEMRIPYISLRFTKKEVQTWGLQLLRQSRRDNEISYWNTLNPNVNGFVNQFGRLEGLQDIRPPLRLSLSPYLLGGVRLNPEGSRKRTEFLRSGGMDVKWGLSKSFTLDATLIPNFGQVVSDNVVNNLTPYEQRFQENRPFFTEGTELFNKSGIFYSRRIGATPYGYNAVEAAYGNHPDYEIISNPSVTQLYNAIKLSGRTGHKLGIGVFNALTAPMYAKLRRIDTKQDSLIETEPMANYNLLVLDQALRGRSSLTLTSANVIRNGEHRDANTTAFDWALYDKSNTHLFSGSVRSSNIFGYTPYSASYFYYTDTVTRDGRRYLKPYSGFATRGRYAKVSGRWRYSAAVNVESDKYDPNDLGYLQSPNEVTYSGSVSYNVYEPTKNFINYSYSLSAYQSNLFRPYKYGLTEYTANFFAIFRNFWDLSLTLGAVPQAQHDFFELRNLAYELKRPAFYYSTLSGSSDSRKKLYVAVRAGYEHSQLAHSPYYELYLGTRYRFSNRFLLEIDLERSEDALQIGTAYQSDPAIIGYRNTIDMSSVLSGSYSFTPRMNLTLRARHYWNQVRYLSFHRVDDKGEPMPVAYIPGQDLNYNVFNLDAFYTWDFRPGSRIILGWKNAVPETYGINGNAYGNYKRNLTRTFDLAHSNEFSLRVIYFLDYNQLRRK</sequence>
<keyword evidence="5" id="KW-1185">Reference proteome</keyword>
<evidence type="ECO:0000259" key="2">
    <source>
        <dbReference type="Pfam" id="PF06452"/>
    </source>
</evidence>
<dbReference type="CDD" id="cd09618">
    <property type="entry name" value="CBM9_like_2"/>
    <property type="match status" value="1"/>
</dbReference>
<feature type="signal peptide" evidence="1">
    <location>
        <begin position="1"/>
        <end position="17"/>
    </location>
</feature>
<dbReference type="Pfam" id="PF19313">
    <property type="entry name" value="DUF5916"/>
    <property type="match status" value="1"/>
</dbReference>
<dbReference type="Pfam" id="PF06452">
    <property type="entry name" value="CBM9_1"/>
    <property type="match status" value="1"/>
</dbReference>
<feature type="domain" description="Carbohydrate-binding" evidence="2">
    <location>
        <begin position="36"/>
        <end position="200"/>
    </location>
</feature>